<dbReference type="InterPro" id="IPR045095">
    <property type="entry name" value="ACDP"/>
</dbReference>
<keyword evidence="8 10" id="KW-0472">Membrane</keyword>
<dbReference type="InterPro" id="IPR000644">
    <property type="entry name" value="CBS_dom"/>
</dbReference>
<proteinExistence type="inferred from homology"/>
<evidence type="ECO:0000256" key="2">
    <source>
        <dbReference type="ARBA" id="ARBA00010484"/>
    </source>
</evidence>
<evidence type="ECO:0000256" key="10">
    <source>
        <dbReference type="PROSITE-ProRule" id="PRU01193"/>
    </source>
</evidence>
<dbReference type="Proteomes" id="UP000038040">
    <property type="component" value="Unplaced"/>
</dbReference>
<dbReference type="OrthoDB" id="5353557at2759"/>
<evidence type="ECO:0000256" key="5">
    <source>
        <dbReference type="ARBA" id="ARBA00022989"/>
    </source>
</evidence>
<evidence type="ECO:0000259" key="13">
    <source>
        <dbReference type="PROSITE" id="PS51371"/>
    </source>
</evidence>
<evidence type="ECO:0000256" key="1">
    <source>
        <dbReference type="ARBA" id="ARBA00004554"/>
    </source>
</evidence>
<evidence type="ECO:0000313" key="15">
    <source>
        <dbReference type="EMBL" id="VDN57537.1"/>
    </source>
</evidence>
<keyword evidence="5 10" id="KW-1133">Transmembrane helix</keyword>
<evidence type="ECO:0000256" key="9">
    <source>
        <dbReference type="PROSITE-ProRule" id="PRU00703"/>
    </source>
</evidence>
<dbReference type="GO" id="GO:0040026">
    <property type="term" value="P:positive regulation of vulval development"/>
    <property type="evidence" value="ECO:0007669"/>
    <property type="project" value="UniProtKB-ARBA"/>
</dbReference>
<name>A0A0N4U8W7_DRAME</name>
<dbReference type="GO" id="GO:0040018">
    <property type="term" value="P:positive regulation of multicellular organism growth"/>
    <property type="evidence" value="ECO:0007669"/>
    <property type="project" value="UniProtKB-ARBA"/>
</dbReference>
<evidence type="ECO:0000256" key="3">
    <source>
        <dbReference type="ARBA" id="ARBA00022692"/>
    </source>
</evidence>
<keyword evidence="17" id="KW-1185">Reference proteome</keyword>
<organism evidence="16 18">
    <name type="scientific">Dracunculus medinensis</name>
    <name type="common">Guinea worm</name>
    <dbReference type="NCBI Taxonomy" id="318479"/>
    <lineage>
        <taxon>Eukaryota</taxon>
        <taxon>Metazoa</taxon>
        <taxon>Ecdysozoa</taxon>
        <taxon>Nematoda</taxon>
        <taxon>Chromadorea</taxon>
        <taxon>Rhabditida</taxon>
        <taxon>Spirurina</taxon>
        <taxon>Dracunculoidea</taxon>
        <taxon>Dracunculidae</taxon>
        <taxon>Dracunculus</taxon>
    </lineage>
</organism>
<keyword evidence="4" id="KW-0677">Repeat</keyword>
<evidence type="ECO:0000259" key="14">
    <source>
        <dbReference type="PROSITE" id="PS51846"/>
    </source>
</evidence>
<dbReference type="Pfam" id="PF01595">
    <property type="entry name" value="CNNM"/>
    <property type="match status" value="1"/>
</dbReference>
<dbReference type="InterPro" id="IPR002550">
    <property type="entry name" value="CNNM"/>
</dbReference>
<gene>
    <name evidence="15" type="ORF">DME_LOCUS7510</name>
</gene>
<feature type="domain" description="CNNM transmembrane" evidence="14">
    <location>
        <begin position="183"/>
        <end position="363"/>
    </location>
</feature>
<dbReference type="PANTHER" id="PTHR12064">
    <property type="entry name" value="METAL TRANSPORTER CNNM"/>
    <property type="match status" value="1"/>
</dbReference>
<keyword evidence="7 9" id="KW-0129">CBS domain</keyword>
<dbReference type="GO" id="GO:0015693">
    <property type="term" value="P:magnesium ion transport"/>
    <property type="evidence" value="ECO:0007669"/>
    <property type="project" value="UniProtKB-ARBA"/>
</dbReference>
<dbReference type="GO" id="GO:0022857">
    <property type="term" value="F:transmembrane transporter activity"/>
    <property type="evidence" value="ECO:0007669"/>
    <property type="project" value="TreeGrafter"/>
</dbReference>
<dbReference type="WBParaSite" id="DME_0000350501-mRNA-1">
    <property type="protein sequence ID" value="DME_0000350501-mRNA-1"/>
    <property type="gene ID" value="DME_0000350501"/>
</dbReference>
<keyword evidence="3 10" id="KW-0812">Transmembrane</keyword>
<evidence type="ECO:0000256" key="11">
    <source>
        <dbReference type="SAM" id="Phobius"/>
    </source>
</evidence>
<evidence type="ECO:0000256" key="4">
    <source>
        <dbReference type="ARBA" id="ARBA00022737"/>
    </source>
</evidence>
<dbReference type="GO" id="GO:1905941">
    <property type="term" value="P:positive regulation of gonad development"/>
    <property type="evidence" value="ECO:0007669"/>
    <property type="project" value="UniProtKB-ARBA"/>
</dbReference>
<dbReference type="PANTHER" id="PTHR12064:SF94">
    <property type="entry name" value="UNEXTENDED PROTEIN"/>
    <property type="match status" value="1"/>
</dbReference>
<dbReference type="PROSITE" id="PS51371">
    <property type="entry name" value="CBS"/>
    <property type="match status" value="1"/>
</dbReference>
<dbReference type="GO" id="GO:0008340">
    <property type="term" value="P:determination of adult lifespan"/>
    <property type="evidence" value="ECO:0007669"/>
    <property type="project" value="UniProtKB-ARBA"/>
</dbReference>
<feature type="domain" description="CBS" evidence="13">
    <location>
        <begin position="448"/>
        <end position="514"/>
    </location>
</feature>
<keyword evidence="12" id="KW-0732">Signal</keyword>
<evidence type="ECO:0000313" key="16">
    <source>
        <dbReference type="Proteomes" id="UP000038040"/>
    </source>
</evidence>
<accession>A0A0N4U8W7</accession>
<reference evidence="18" key="1">
    <citation type="submission" date="2017-02" db="UniProtKB">
        <authorList>
            <consortium name="WormBaseParasite"/>
        </authorList>
    </citation>
    <scope>IDENTIFICATION</scope>
</reference>
<reference evidence="15 17" key="2">
    <citation type="submission" date="2018-11" db="EMBL/GenBank/DDBJ databases">
        <authorList>
            <consortium name="Pathogen Informatics"/>
        </authorList>
    </citation>
    <scope>NUCLEOTIDE SEQUENCE [LARGE SCALE GENOMIC DNA]</scope>
</reference>
<dbReference type="InterPro" id="IPR046342">
    <property type="entry name" value="CBS_dom_sf"/>
</dbReference>
<evidence type="ECO:0000256" key="12">
    <source>
        <dbReference type="SAM" id="SignalP"/>
    </source>
</evidence>
<feature type="transmembrane region" description="Helical" evidence="11">
    <location>
        <begin position="246"/>
        <end position="266"/>
    </location>
</feature>
<protein>
    <submittedName>
        <fullName evidence="18">CNNM transmembrane domain-containing protein</fullName>
    </submittedName>
</protein>
<dbReference type="PROSITE" id="PS51846">
    <property type="entry name" value="CNNM"/>
    <property type="match status" value="1"/>
</dbReference>
<dbReference type="FunFam" id="3.10.580.10:FF:000006">
    <property type="entry name" value="DUF21 and CBS domain protein"/>
    <property type="match status" value="1"/>
</dbReference>
<feature type="signal peptide" evidence="12">
    <location>
        <begin position="1"/>
        <end position="25"/>
    </location>
</feature>
<dbReference type="EMBL" id="UYYG01001161">
    <property type="protein sequence ID" value="VDN57537.1"/>
    <property type="molecule type" value="Genomic_DNA"/>
</dbReference>
<dbReference type="Proteomes" id="UP000274756">
    <property type="component" value="Unassembled WGS sequence"/>
</dbReference>
<feature type="transmembrane region" description="Helical" evidence="11">
    <location>
        <begin position="302"/>
        <end position="322"/>
    </location>
</feature>
<dbReference type="SUPFAM" id="SSF54631">
    <property type="entry name" value="CBS-domain pair"/>
    <property type="match status" value="1"/>
</dbReference>
<feature type="chain" id="PRO_5041039510" evidence="12">
    <location>
        <begin position="26"/>
        <end position="568"/>
    </location>
</feature>
<dbReference type="Gene3D" id="3.10.580.10">
    <property type="entry name" value="CBS-domain"/>
    <property type="match status" value="1"/>
</dbReference>
<dbReference type="CDD" id="cd04590">
    <property type="entry name" value="CBS_pair_CorC_HlyC_assoc"/>
    <property type="match status" value="1"/>
</dbReference>
<dbReference type="InterPro" id="IPR044751">
    <property type="entry name" value="Ion_transp-like_CBS"/>
</dbReference>
<dbReference type="GO" id="GO:0016323">
    <property type="term" value="C:basolateral plasma membrane"/>
    <property type="evidence" value="ECO:0007669"/>
    <property type="project" value="UniProtKB-SubCell"/>
</dbReference>
<evidence type="ECO:0000256" key="7">
    <source>
        <dbReference type="ARBA" id="ARBA00023122"/>
    </source>
</evidence>
<feature type="transmembrane region" description="Helical" evidence="11">
    <location>
        <begin position="183"/>
        <end position="214"/>
    </location>
</feature>
<dbReference type="AlphaFoldDB" id="A0A0N4U8W7"/>
<comment type="similarity">
    <text evidence="2">Belongs to the ACDP family.</text>
</comment>
<dbReference type="GO" id="GO:0010960">
    <property type="term" value="P:magnesium ion homeostasis"/>
    <property type="evidence" value="ECO:0007669"/>
    <property type="project" value="InterPro"/>
</dbReference>
<keyword evidence="6" id="KW-0406">Ion transport</keyword>
<evidence type="ECO:0000256" key="8">
    <source>
        <dbReference type="ARBA" id="ARBA00023136"/>
    </source>
</evidence>
<dbReference type="GO" id="GO:0032026">
    <property type="term" value="P:response to magnesium ion"/>
    <property type="evidence" value="ECO:0007669"/>
    <property type="project" value="UniProtKB-ARBA"/>
</dbReference>
<evidence type="ECO:0000313" key="18">
    <source>
        <dbReference type="WBParaSite" id="DME_0000350501-mRNA-1"/>
    </source>
</evidence>
<feature type="transmembrane region" description="Helical" evidence="11">
    <location>
        <begin position="272"/>
        <end position="290"/>
    </location>
</feature>
<keyword evidence="6" id="KW-0813">Transport</keyword>
<dbReference type="STRING" id="318479.A0A0N4U8W7"/>
<sequence>MLMEKWLLLSILVIASICILKGVKAEIQKTTDTRIVNGDASGAGFVTTEKRTHLSGIRVEGFPAEDDGFVGYTEKEVSIVHPDTEVRIIIFGFGMDDIALVAFATNPYNCSNYVVAISQPDFLIQTEKRVVVKASFPDSKEPYYVCVRQKPRETPTGEEVQMNFSALHDIRATISTEIPPRKYYLPVAVQVALILCLFVLSGLFSGLNLGLMALTPQELMLIQKSGSKMERAYAEVILPVRRSGNLLLCALLIGNVCVNSAISILFDDLTSGYVALITSSAGIVIFGEIFPQSLCVKKGLAVGARTIWITRFFMVLTFPLAYPISKLLDCVLGDEVVSYDRKRLMELIKMTTRDEEGLAEELKIAVGAMEISDKTVSDVMTKIDDVFMLPDTTVLNTKTVAEILRMGYTRIPVYSGDRNSVVALLFVKDLALLDPDDNFTIQTVCGFHEHPLRFVMQDTPLRVMLEEFKKGDYHLAMVQRIVESEESDPIYELVGIVTLEDIVEEILQAEIVDETDVVTDNVNRIRRRGAQVFFLLFGLPSFEQMRKKIEFFFIFYRVESSFHKRPIR</sequence>
<evidence type="ECO:0000256" key="6">
    <source>
        <dbReference type="ARBA" id="ARBA00023065"/>
    </source>
</evidence>
<evidence type="ECO:0000313" key="17">
    <source>
        <dbReference type="Proteomes" id="UP000274756"/>
    </source>
</evidence>
<comment type="subcellular location">
    <subcellularLocation>
        <location evidence="1">Basolateral cell membrane</location>
        <topology evidence="1">Multi-pass membrane protein</topology>
    </subcellularLocation>
</comment>